<evidence type="ECO:0000313" key="1">
    <source>
        <dbReference type="EMBL" id="SNZ20865.1"/>
    </source>
</evidence>
<dbReference type="AlphaFoldDB" id="A0A285PGK6"/>
<dbReference type="OrthoDB" id="9800712at2"/>
<dbReference type="RefSeq" id="WP_097155247.1">
    <property type="nucleotide sequence ID" value="NZ_OBEL01000006.1"/>
</dbReference>
<dbReference type="Proteomes" id="UP000219439">
    <property type="component" value="Unassembled WGS sequence"/>
</dbReference>
<sequence length="83" mass="9444">MKLIYFAWIRERLGIEEEEIDLPNSVTTVQDLLLWQQGRDDQYEGAFADLDTIRVALDQFHAERDDPVAGASEIAFFPPMTGG</sequence>
<dbReference type="InterPro" id="IPR003749">
    <property type="entry name" value="ThiS/MoaD-like"/>
</dbReference>
<name>A0A285PGK6_9HYPH</name>
<evidence type="ECO:0000313" key="2">
    <source>
        <dbReference type="Proteomes" id="UP000219439"/>
    </source>
</evidence>
<keyword evidence="2" id="KW-1185">Reference proteome</keyword>
<gene>
    <name evidence="1" type="ORF">SAMN06265368_3976</name>
</gene>
<accession>A0A285PGK6</accession>
<dbReference type="EMBL" id="OBEL01000006">
    <property type="protein sequence ID" value="SNZ20865.1"/>
    <property type="molecule type" value="Genomic_DNA"/>
</dbReference>
<dbReference type="NCBIfam" id="TIGR01682">
    <property type="entry name" value="moaD"/>
    <property type="match status" value="1"/>
</dbReference>
<proteinExistence type="predicted"/>
<dbReference type="Pfam" id="PF02597">
    <property type="entry name" value="ThiS"/>
    <property type="match status" value="1"/>
</dbReference>
<organism evidence="1 2">
    <name type="scientific">Cohaesibacter gelatinilyticus</name>
    <dbReference type="NCBI Taxonomy" id="372072"/>
    <lineage>
        <taxon>Bacteria</taxon>
        <taxon>Pseudomonadati</taxon>
        <taxon>Pseudomonadota</taxon>
        <taxon>Alphaproteobacteria</taxon>
        <taxon>Hyphomicrobiales</taxon>
        <taxon>Cohaesibacteraceae</taxon>
    </lineage>
</organism>
<dbReference type="Gene3D" id="3.10.20.30">
    <property type="match status" value="1"/>
</dbReference>
<dbReference type="InterPro" id="IPR012675">
    <property type="entry name" value="Beta-grasp_dom_sf"/>
</dbReference>
<dbReference type="SUPFAM" id="SSF54285">
    <property type="entry name" value="MoaD/ThiS"/>
    <property type="match status" value="1"/>
</dbReference>
<dbReference type="InterPro" id="IPR016155">
    <property type="entry name" value="Mopterin_synth/thiamin_S_b"/>
</dbReference>
<protein>
    <submittedName>
        <fullName evidence="1">Molybdopterin synthase subunit MoaD</fullName>
    </submittedName>
</protein>
<dbReference type="CDD" id="cd00754">
    <property type="entry name" value="Ubl_MoaD"/>
    <property type="match status" value="1"/>
</dbReference>
<reference evidence="1 2" key="1">
    <citation type="submission" date="2017-09" db="EMBL/GenBank/DDBJ databases">
        <authorList>
            <person name="Ehlers B."/>
            <person name="Leendertz F.H."/>
        </authorList>
    </citation>
    <scope>NUCLEOTIDE SEQUENCE [LARGE SCALE GENOMIC DNA]</scope>
    <source>
        <strain evidence="1 2">DSM 18289</strain>
    </source>
</reference>